<dbReference type="Gene3D" id="3.40.50.720">
    <property type="entry name" value="NAD(P)-binding Rossmann-like Domain"/>
    <property type="match status" value="1"/>
</dbReference>
<evidence type="ECO:0000313" key="2">
    <source>
        <dbReference type="EMBL" id="MBB1097425.1"/>
    </source>
</evidence>
<dbReference type="Pfam" id="PF13460">
    <property type="entry name" value="NAD_binding_10"/>
    <property type="match status" value="1"/>
</dbReference>
<proteinExistence type="predicted"/>
<protein>
    <submittedName>
        <fullName evidence="2">NAD(P)H-binding protein</fullName>
    </submittedName>
</protein>
<dbReference type="Proteomes" id="UP000517106">
    <property type="component" value="Unassembled WGS sequence"/>
</dbReference>
<gene>
    <name evidence="2" type="ORF">H5S09_05675</name>
</gene>
<name>A0A7W3YN99_9LACO</name>
<keyword evidence="3" id="KW-1185">Reference proteome</keyword>
<evidence type="ECO:0000313" key="3">
    <source>
        <dbReference type="Proteomes" id="UP000517106"/>
    </source>
</evidence>
<reference evidence="2 3" key="1">
    <citation type="submission" date="2020-07" db="EMBL/GenBank/DDBJ databases">
        <title>Description of Limosilactobacillus balticus sp. nov., Limosilactobacillus agrestis sp. nov., Limosilactobacillus albertensis sp. nov., Limosilactobacillus rudii sp. nov., Limosilactobacillus fastidiosus sp. nov., five novel Limosilactobacillus species isolated from the vertebrate gastrointestinal tract, and proposal of 6 subspecies of Limosilactobacillus reuteri adapted to the gastrointestinal tract of specific vertebrate hosts.</title>
        <authorList>
            <person name="Li F."/>
            <person name="Cheng C."/>
            <person name="Zheng J."/>
            <person name="Quevedo R.M."/>
            <person name="Li J."/>
            <person name="Roos S."/>
            <person name="Gaenzle M.G."/>
            <person name="Walter J."/>
        </authorList>
    </citation>
    <scope>NUCLEOTIDE SEQUENCE [LARGE SCALE GENOMIC DNA]</scope>
    <source>
        <strain evidence="2 3">STM2_1</strain>
    </source>
</reference>
<sequence length="178" mass="19606">MSRVVFVSRRHDKLVSLLMESVSAAVATTNFKIILQSGDVLCWLPTVTEDVDDEVQELAKLIDNSLFPPAKIVMLSIAGTADDATDEQLQAWYGKQAVQAVFAHQYAVKMIDEFELPYTIIRTLPIIDNDTNVKIVNEGSLLTGEGIGIEQVAQVIKRAVTTDDFRNQSIGIAPLESE</sequence>
<evidence type="ECO:0000259" key="1">
    <source>
        <dbReference type="Pfam" id="PF13460"/>
    </source>
</evidence>
<comment type="caution">
    <text evidence="2">The sequence shown here is derived from an EMBL/GenBank/DDBJ whole genome shotgun (WGS) entry which is preliminary data.</text>
</comment>
<dbReference type="RefSeq" id="WP_182596163.1">
    <property type="nucleotide sequence ID" value="NZ_JACIVA010000046.1"/>
</dbReference>
<dbReference type="InterPro" id="IPR016040">
    <property type="entry name" value="NAD(P)-bd_dom"/>
</dbReference>
<dbReference type="AlphaFoldDB" id="A0A7W3YN99"/>
<organism evidence="2 3">
    <name type="scientific">Limosilactobacillus rudii</name>
    <dbReference type="NCBI Taxonomy" id="2759755"/>
    <lineage>
        <taxon>Bacteria</taxon>
        <taxon>Bacillati</taxon>
        <taxon>Bacillota</taxon>
        <taxon>Bacilli</taxon>
        <taxon>Lactobacillales</taxon>
        <taxon>Lactobacillaceae</taxon>
        <taxon>Limosilactobacillus</taxon>
    </lineage>
</organism>
<feature type="domain" description="NAD(P)-binding" evidence="1">
    <location>
        <begin position="71"/>
        <end position="162"/>
    </location>
</feature>
<accession>A0A7W3YN99</accession>
<dbReference type="EMBL" id="JACIVA010000046">
    <property type="protein sequence ID" value="MBB1097425.1"/>
    <property type="molecule type" value="Genomic_DNA"/>
</dbReference>